<accession>A0ABV3AVV5</accession>
<evidence type="ECO:0000313" key="1">
    <source>
        <dbReference type="EMBL" id="MEU6801312.1"/>
    </source>
</evidence>
<protein>
    <submittedName>
        <fullName evidence="1">Uncharacterized protein</fullName>
    </submittedName>
</protein>
<dbReference type="EMBL" id="JBEYXT010000030">
    <property type="protein sequence ID" value="MEU6801312.1"/>
    <property type="molecule type" value="Genomic_DNA"/>
</dbReference>
<sequence>MSEGASGAPPERPDPVRATFHAWLDHVLVCDDGCRVRARHCYRSALLGDRHREAARAERAARPRR</sequence>
<reference evidence="1 2" key="1">
    <citation type="submission" date="2024-06" db="EMBL/GenBank/DDBJ databases">
        <title>The Natural Products Discovery Center: Release of the First 8490 Sequenced Strains for Exploring Actinobacteria Biosynthetic Diversity.</title>
        <authorList>
            <person name="Kalkreuter E."/>
            <person name="Kautsar S.A."/>
            <person name="Yang D."/>
            <person name="Bader C.D."/>
            <person name="Teijaro C.N."/>
            <person name="Fluegel L."/>
            <person name="Davis C.M."/>
            <person name="Simpson J.R."/>
            <person name="Lauterbach L."/>
            <person name="Steele A.D."/>
            <person name="Gui C."/>
            <person name="Meng S."/>
            <person name="Li G."/>
            <person name="Viehrig K."/>
            <person name="Ye F."/>
            <person name="Su P."/>
            <person name="Kiefer A.F."/>
            <person name="Nichols A."/>
            <person name="Cepeda A.J."/>
            <person name="Yan W."/>
            <person name="Fan B."/>
            <person name="Jiang Y."/>
            <person name="Adhikari A."/>
            <person name="Zheng C.-J."/>
            <person name="Schuster L."/>
            <person name="Cowan T.M."/>
            <person name="Smanski M.J."/>
            <person name="Chevrette M.G."/>
            <person name="De Carvalho L.P.S."/>
            <person name="Shen B."/>
        </authorList>
    </citation>
    <scope>NUCLEOTIDE SEQUENCE [LARGE SCALE GENOMIC DNA]</scope>
    <source>
        <strain evidence="1 2">NPDC046851</strain>
    </source>
</reference>
<organism evidence="1 2">
    <name type="scientific">Streptomyces neyagawaensis</name>
    <dbReference type="NCBI Taxonomy" id="42238"/>
    <lineage>
        <taxon>Bacteria</taxon>
        <taxon>Bacillati</taxon>
        <taxon>Actinomycetota</taxon>
        <taxon>Actinomycetes</taxon>
        <taxon>Kitasatosporales</taxon>
        <taxon>Streptomycetaceae</taxon>
        <taxon>Streptomyces</taxon>
    </lineage>
</organism>
<dbReference type="RefSeq" id="WP_359693170.1">
    <property type="nucleotide sequence ID" value="NZ_JBEYXT010000030.1"/>
</dbReference>
<gene>
    <name evidence="1" type="ORF">ABZ931_09910</name>
</gene>
<proteinExistence type="predicted"/>
<evidence type="ECO:0000313" key="2">
    <source>
        <dbReference type="Proteomes" id="UP001551189"/>
    </source>
</evidence>
<name>A0ABV3AVV5_9ACTN</name>
<comment type="caution">
    <text evidence="1">The sequence shown here is derived from an EMBL/GenBank/DDBJ whole genome shotgun (WGS) entry which is preliminary data.</text>
</comment>
<keyword evidence="2" id="KW-1185">Reference proteome</keyword>
<dbReference type="Proteomes" id="UP001551189">
    <property type="component" value="Unassembled WGS sequence"/>
</dbReference>